<proteinExistence type="predicted"/>
<dbReference type="eggNOG" id="COG0745">
    <property type="taxonomic scope" value="Bacteria"/>
</dbReference>
<dbReference type="PANTHER" id="PTHR48111">
    <property type="entry name" value="REGULATOR OF RPOS"/>
    <property type="match status" value="1"/>
</dbReference>
<dbReference type="GO" id="GO:0032993">
    <property type="term" value="C:protein-DNA complex"/>
    <property type="evidence" value="ECO:0007669"/>
    <property type="project" value="TreeGrafter"/>
</dbReference>
<evidence type="ECO:0000259" key="15">
    <source>
        <dbReference type="PROSITE" id="PS51755"/>
    </source>
</evidence>
<dbReference type="InterPro" id="IPR011006">
    <property type="entry name" value="CheY-like_superfamily"/>
</dbReference>
<evidence type="ECO:0000256" key="3">
    <source>
        <dbReference type="ARBA" id="ARBA00022553"/>
    </source>
</evidence>
<organism evidence="16 17">
    <name type="scientific">Streptococcus henryi</name>
    <dbReference type="NCBI Taxonomy" id="439219"/>
    <lineage>
        <taxon>Bacteria</taxon>
        <taxon>Bacillati</taxon>
        <taxon>Bacillota</taxon>
        <taxon>Bacilli</taxon>
        <taxon>Lactobacillales</taxon>
        <taxon>Streptococcaceae</taxon>
        <taxon>Streptococcus</taxon>
    </lineage>
</organism>
<dbReference type="InterPro" id="IPR001789">
    <property type="entry name" value="Sig_transdc_resp-reg_receiver"/>
</dbReference>
<evidence type="ECO:0000313" key="16">
    <source>
        <dbReference type="EMBL" id="SDB35307.1"/>
    </source>
</evidence>
<dbReference type="GO" id="GO:0005829">
    <property type="term" value="C:cytosol"/>
    <property type="evidence" value="ECO:0007669"/>
    <property type="project" value="TreeGrafter"/>
</dbReference>
<reference evidence="16 17" key="1">
    <citation type="submission" date="2016-10" db="EMBL/GenBank/DDBJ databases">
        <authorList>
            <person name="de Groot N.N."/>
        </authorList>
    </citation>
    <scope>NUCLEOTIDE SEQUENCE [LARGE SCALE GENOMIC DNA]</scope>
    <source>
        <strain evidence="16 17">A-4</strain>
    </source>
</reference>
<dbReference type="RefSeq" id="WP_074486384.1">
    <property type="nucleotide sequence ID" value="NZ_FMXP01000025.1"/>
</dbReference>
<dbReference type="InterPro" id="IPR016032">
    <property type="entry name" value="Sig_transdc_resp-reg_C-effctor"/>
</dbReference>
<dbReference type="InterPro" id="IPR039420">
    <property type="entry name" value="WalR-like"/>
</dbReference>
<sequence length="228" mass="25690">MIKLLVVEDDRVIQKLISTRLKQDGYSVLLASDGQEALDLLSSTQVDLVITDLMMPHLDGLGLIKALRAANYNLPILIVSAKGQLEDLEDGFELGADDYMVKPLVLKELSLRVKALLRRAQINADHQIRIGSLVLDEESYSLINGKSQLTFPKKEFQVLYHLLGQPNKIFTRLDLLDAIWGMEEDYDERLIDACIKKIRQKIAAYPLIQVQTVRGVGYKAIINEDSND</sequence>
<keyword evidence="3 12" id="KW-0597">Phosphoprotein</keyword>
<feature type="domain" description="Response regulatory" evidence="14">
    <location>
        <begin position="3"/>
        <end position="117"/>
    </location>
</feature>
<evidence type="ECO:0000256" key="13">
    <source>
        <dbReference type="PROSITE-ProRule" id="PRU01091"/>
    </source>
</evidence>
<dbReference type="SMART" id="SM00448">
    <property type="entry name" value="REC"/>
    <property type="match status" value="1"/>
</dbReference>
<keyword evidence="4" id="KW-0902">Two-component regulatory system</keyword>
<dbReference type="SMART" id="SM00862">
    <property type="entry name" value="Trans_reg_C"/>
    <property type="match status" value="1"/>
</dbReference>
<evidence type="ECO:0000256" key="11">
    <source>
        <dbReference type="ARBA" id="ARBA00039976"/>
    </source>
</evidence>
<dbReference type="Pfam" id="PF00486">
    <property type="entry name" value="Trans_reg_C"/>
    <property type="match status" value="1"/>
</dbReference>
<comment type="subcellular location">
    <subcellularLocation>
        <location evidence="1">Cytoplasm</location>
    </subcellularLocation>
</comment>
<evidence type="ECO:0000256" key="5">
    <source>
        <dbReference type="ARBA" id="ARBA00023015"/>
    </source>
</evidence>
<dbReference type="InterPro" id="IPR036388">
    <property type="entry name" value="WH-like_DNA-bd_sf"/>
</dbReference>
<dbReference type="InterPro" id="IPR001867">
    <property type="entry name" value="OmpR/PhoB-type_DNA-bd"/>
</dbReference>
<keyword evidence="7 13" id="KW-0238">DNA-binding</keyword>
<keyword evidence="8" id="KW-0010">Activator</keyword>
<dbReference type="PROSITE" id="PS51755">
    <property type="entry name" value="OMPR_PHOB"/>
    <property type="match status" value="1"/>
</dbReference>
<evidence type="ECO:0000256" key="2">
    <source>
        <dbReference type="ARBA" id="ARBA00022490"/>
    </source>
</evidence>
<dbReference type="GO" id="GO:0000156">
    <property type="term" value="F:phosphorelay response regulator activity"/>
    <property type="evidence" value="ECO:0007669"/>
    <property type="project" value="TreeGrafter"/>
</dbReference>
<dbReference type="Gene3D" id="3.40.50.2300">
    <property type="match status" value="1"/>
</dbReference>
<evidence type="ECO:0000256" key="7">
    <source>
        <dbReference type="ARBA" id="ARBA00023125"/>
    </source>
</evidence>
<keyword evidence="6" id="KW-0843">Virulence</keyword>
<dbReference type="AlphaFoldDB" id="A0A1G6CR00"/>
<dbReference type="SUPFAM" id="SSF52172">
    <property type="entry name" value="CheY-like"/>
    <property type="match status" value="1"/>
</dbReference>
<evidence type="ECO:0000256" key="4">
    <source>
        <dbReference type="ARBA" id="ARBA00023012"/>
    </source>
</evidence>
<dbReference type="GO" id="GO:0000976">
    <property type="term" value="F:transcription cis-regulatory region binding"/>
    <property type="evidence" value="ECO:0007669"/>
    <property type="project" value="TreeGrafter"/>
</dbReference>
<dbReference type="Proteomes" id="UP000182508">
    <property type="component" value="Unassembled WGS sequence"/>
</dbReference>
<feature type="modified residue" description="4-aspartylphosphate" evidence="12">
    <location>
        <position position="52"/>
    </location>
</feature>
<keyword evidence="17" id="KW-1185">Reference proteome</keyword>
<comment type="function">
    <text evidence="10">Member of the two-component regulatory system HssS/HssR involved in intracellular heme homeostasis and tempering of staphylococcal virulence. Phosphorylated HssR binds to a direct repeat sequence within hrtAB promoter and activates the expression of hrtAB, an efflux pump, in response to extracellular heme, hemin, hemoglobin or blood.</text>
</comment>
<evidence type="ECO:0000256" key="10">
    <source>
        <dbReference type="ARBA" id="ARBA00037471"/>
    </source>
</evidence>
<evidence type="ECO:0000259" key="14">
    <source>
        <dbReference type="PROSITE" id="PS50110"/>
    </source>
</evidence>
<dbReference type="STRING" id="439219.SAMN02910293_01742"/>
<dbReference type="EMBL" id="FMXP01000025">
    <property type="protein sequence ID" value="SDB35307.1"/>
    <property type="molecule type" value="Genomic_DNA"/>
</dbReference>
<gene>
    <name evidence="16" type="ORF">SAMN02910293_01742</name>
</gene>
<accession>A0A1G6CR00</accession>
<evidence type="ECO:0000256" key="9">
    <source>
        <dbReference type="ARBA" id="ARBA00023163"/>
    </source>
</evidence>
<dbReference type="PANTHER" id="PTHR48111:SF49">
    <property type="entry name" value="HEME RESPONSE REGULATOR HSSR"/>
    <property type="match status" value="1"/>
</dbReference>
<keyword evidence="9" id="KW-0804">Transcription</keyword>
<feature type="DNA-binding region" description="OmpR/PhoB-type" evidence="13">
    <location>
        <begin position="125"/>
        <end position="222"/>
    </location>
</feature>
<name>A0A1G6CR00_9STRE</name>
<dbReference type="Pfam" id="PF00072">
    <property type="entry name" value="Response_reg"/>
    <property type="match status" value="1"/>
</dbReference>
<evidence type="ECO:0000256" key="6">
    <source>
        <dbReference type="ARBA" id="ARBA00023026"/>
    </source>
</evidence>
<keyword evidence="2" id="KW-0963">Cytoplasm</keyword>
<evidence type="ECO:0000256" key="12">
    <source>
        <dbReference type="PROSITE-ProRule" id="PRU00169"/>
    </source>
</evidence>
<dbReference type="Gene3D" id="1.10.10.10">
    <property type="entry name" value="Winged helix-like DNA-binding domain superfamily/Winged helix DNA-binding domain"/>
    <property type="match status" value="1"/>
</dbReference>
<keyword evidence="5" id="KW-0805">Transcription regulation</keyword>
<dbReference type="GO" id="GO:0006355">
    <property type="term" value="P:regulation of DNA-templated transcription"/>
    <property type="evidence" value="ECO:0007669"/>
    <property type="project" value="InterPro"/>
</dbReference>
<protein>
    <recommendedName>
        <fullName evidence="11">Heme response regulator HssR</fullName>
    </recommendedName>
</protein>
<feature type="domain" description="OmpR/PhoB-type" evidence="15">
    <location>
        <begin position="125"/>
        <end position="222"/>
    </location>
</feature>
<evidence type="ECO:0000256" key="1">
    <source>
        <dbReference type="ARBA" id="ARBA00004496"/>
    </source>
</evidence>
<dbReference type="PROSITE" id="PS50110">
    <property type="entry name" value="RESPONSE_REGULATORY"/>
    <property type="match status" value="1"/>
</dbReference>
<dbReference type="CDD" id="cd00383">
    <property type="entry name" value="trans_reg_C"/>
    <property type="match status" value="1"/>
</dbReference>
<evidence type="ECO:0000256" key="8">
    <source>
        <dbReference type="ARBA" id="ARBA00023159"/>
    </source>
</evidence>
<dbReference type="SUPFAM" id="SSF46894">
    <property type="entry name" value="C-terminal effector domain of the bipartite response regulators"/>
    <property type="match status" value="1"/>
</dbReference>
<evidence type="ECO:0000313" key="17">
    <source>
        <dbReference type="Proteomes" id="UP000182508"/>
    </source>
</evidence>